<dbReference type="NCBIfam" id="TIGR02887">
    <property type="entry name" value="spore_ger_x_C"/>
    <property type="match status" value="1"/>
</dbReference>
<dbReference type="PANTHER" id="PTHR35789:SF1">
    <property type="entry name" value="SPORE GERMINATION PROTEIN B3"/>
    <property type="match status" value="1"/>
</dbReference>
<dbReference type="RefSeq" id="WP_148948789.1">
    <property type="nucleotide sequence ID" value="NZ_VTEH01000028.1"/>
</dbReference>
<comment type="similarity">
    <text evidence="2">Belongs to the GerABKC lipoprotein family.</text>
</comment>
<evidence type="ECO:0000256" key="4">
    <source>
        <dbReference type="ARBA" id="ARBA00022729"/>
    </source>
</evidence>
<dbReference type="InterPro" id="IPR046953">
    <property type="entry name" value="Spore_GerAC-like_C"/>
</dbReference>
<evidence type="ECO:0000256" key="3">
    <source>
        <dbReference type="ARBA" id="ARBA00022544"/>
    </source>
</evidence>
<proteinExistence type="inferred from homology"/>
<feature type="domain" description="Spore germination protein N-terminal" evidence="9">
    <location>
        <begin position="20"/>
        <end position="182"/>
    </location>
</feature>
<evidence type="ECO:0000256" key="7">
    <source>
        <dbReference type="ARBA" id="ARBA00023288"/>
    </source>
</evidence>
<evidence type="ECO:0000256" key="1">
    <source>
        <dbReference type="ARBA" id="ARBA00004635"/>
    </source>
</evidence>
<dbReference type="EMBL" id="VTEH01000028">
    <property type="protein sequence ID" value="TYR72687.1"/>
    <property type="molecule type" value="Genomic_DNA"/>
</dbReference>
<keyword evidence="6" id="KW-0564">Palmitate</keyword>
<evidence type="ECO:0000256" key="5">
    <source>
        <dbReference type="ARBA" id="ARBA00023136"/>
    </source>
</evidence>
<keyword evidence="4" id="KW-0732">Signal</keyword>
<evidence type="ECO:0000313" key="11">
    <source>
        <dbReference type="Proteomes" id="UP000323317"/>
    </source>
</evidence>
<dbReference type="Gene3D" id="3.30.300.210">
    <property type="entry name" value="Nutrient germinant receptor protein C, domain 3"/>
    <property type="match status" value="1"/>
</dbReference>
<dbReference type="Proteomes" id="UP000323317">
    <property type="component" value="Unassembled WGS sequence"/>
</dbReference>
<dbReference type="AlphaFoldDB" id="A0A5D4K5N3"/>
<evidence type="ECO:0000256" key="6">
    <source>
        <dbReference type="ARBA" id="ARBA00023139"/>
    </source>
</evidence>
<dbReference type="GO" id="GO:0009847">
    <property type="term" value="P:spore germination"/>
    <property type="evidence" value="ECO:0007669"/>
    <property type="project" value="InterPro"/>
</dbReference>
<organism evidence="10 11">
    <name type="scientific">Rossellomorea vietnamensis</name>
    <dbReference type="NCBI Taxonomy" id="218284"/>
    <lineage>
        <taxon>Bacteria</taxon>
        <taxon>Bacillati</taxon>
        <taxon>Bacillota</taxon>
        <taxon>Bacilli</taxon>
        <taxon>Bacillales</taxon>
        <taxon>Bacillaceae</taxon>
        <taxon>Rossellomorea</taxon>
    </lineage>
</organism>
<evidence type="ECO:0000259" key="9">
    <source>
        <dbReference type="Pfam" id="PF25198"/>
    </source>
</evidence>
<dbReference type="PANTHER" id="PTHR35789">
    <property type="entry name" value="SPORE GERMINATION PROTEIN B3"/>
    <property type="match status" value="1"/>
</dbReference>
<evidence type="ECO:0000259" key="8">
    <source>
        <dbReference type="Pfam" id="PF05504"/>
    </source>
</evidence>
<evidence type="ECO:0000256" key="2">
    <source>
        <dbReference type="ARBA" id="ARBA00007886"/>
    </source>
</evidence>
<dbReference type="InterPro" id="IPR038501">
    <property type="entry name" value="Spore_GerAC_C_sf"/>
</dbReference>
<feature type="domain" description="Spore germination GerAC-like C-terminal" evidence="8">
    <location>
        <begin position="192"/>
        <end position="355"/>
    </location>
</feature>
<keyword evidence="7" id="KW-0449">Lipoprotein</keyword>
<gene>
    <name evidence="10" type="ORF">FZC79_21935</name>
</gene>
<protein>
    <submittedName>
        <fullName evidence="10">Ger(X)C family spore germination protein</fullName>
    </submittedName>
</protein>
<name>A0A5D4K5N3_9BACI</name>
<accession>A0A5D4K5N3</accession>
<keyword evidence="5" id="KW-0472">Membrane</keyword>
<evidence type="ECO:0000313" key="10">
    <source>
        <dbReference type="EMBL" id="TYR72687.1"/>
    </source>
</evidence>
<dbReference type="InterPro" id="IPR057336">
    <property type="entry name" value="GerAC_N"/>
</dbReference>
<dbReference type="Pfam" id="PF05504">
    <property type="entry name" value="Spore_GerAC"/>
    <property type="match status" value="1"/>
</dbReference>
<dbReference type="GO" id="GO:0016020">
    <property type="term" value="C:membrane"/>
    <property type="evidence" value="ECO:0007669"/>
    <property type="project" value="UniProtKB-SubCell"/>
</dbReference>
<dbReference type="Pfam" id="PF25198">
    <property type="entry name" value="Spore_GerAC_N"/>
    <property type="match status" value="1"/>
</dbReference>
<sequence>MQRIFLFMVSITVFLAGCTNQRIIDRVQIIQVLGYDIHDDKVKGTVIYPTYEEPGKTALHTLDAEADTFDYVLENMNTKSPHPIDTGQLRTVLFSKDFAEQGLKPVIQFMSKDPIVGSRMQLGITEPTAENIIQLSVDQKVPSHLYDKINHNIKHGSLPKMNLHVFLTDFYSEGKDPLLPYFIVEDGIVKIDGLAIFKKSKYINHINLKQSYLLKMLKDGTKNGQYEAQVKDDDSEGYVFFKKLDSNVEYSINQIEQIPEISIDLTVKTQIKRVPEWLNLTKNKDIEKTEKILEKHFNKEIQQLISLLQEYEADPIGIGDKMRASSRKWNYERYLSIYPDLKTTVNTNVKIIQTGAEE</sequence>
<reference evidence="10 11" key="1">
    <citation type="submission" date="2019-08" db="EMBL/GenBank/DDBJ databases">
        <title>Bacillus genomes from the desert of Cuatro Cienegas, Coahuila.</title>
        <authorList>
            <person name="Olmedo-Alvarez G."/>
        </authorList>
    </citation>
    <scope>NUCLEOTIDE SEQUENCE [LARGE SCALE GENOMIC DNA]</scope>
    <source>
        <strain evidence="10 11">CH40_1T</strain>
    </source>
</reference>
<comment type="subcellular location">
    <subcellularLocation>
        <location evidence="1">Membrane</location>
        <topology evidence="1">Lipid-anchor</topology>
    </subcellularLocation>
</comment>
<keyword evidence="3" id="KW-0309">Germination</keyword>
<dbReference type="PROSITE" id="PS51257">
    <property type="entry name" value="PROKAR_LIPOPROTEIN"/>
    <property type="match status" value="1"/>
</dbReference>
<dbReference type="InterPro" id="IPR008844">
    <property type="entry name" value="Spore_GerAC-like"/>
</dbReference>
<comment type="caution">
    <text evidence="10">The sequence shown here is derived from an EMBL/GenBank/DDBJ whole genome shotgun (WGS) entry which is preliminary data.</text>
</comment>